<accession>A0ABQ7CR56</accession>
<dbReference type="Proteomes" id="UP000266723">
    <property type="component" value="Unassembled WGS sequence"/>
</dbReference>
<evidence type="ECO:0000313" key="1">
    <source>
        <dbReference type="EMBL" id="KAF3562108.1"/>
    </source>
</evidence>
<evidence type="ECO:0000313" key="2">
    <source>
        <dbReference type="Proteomes" id="UP000266723"/>
    </source>
</evidence>
<keyword evidence="2" id="KW-1185">Reference proteome</keyword>
<comment type="caution">
    <text evidence="1">The sequence shown here is derived from an EMBL/GenBank/DDBJ whole genome shotgun (WGS) entry which is preliminary data.</text>
</comment>
<organism evidence="1 2">
    <name type="scientific">Brassica cretica</name>
    <name type="common">Mustard</name>
    <dbReference type="NCBI Taxonomy" id="69181"/>
    <lineage>
        <taxon>Eukaryota</taxon>
        <taxon>Viridiplantae</taxon>
        <taxon>Streptophyta</taxon>
        <taxon>Embryophyta</taxon>
        <taxon>Tracheophyta</taxon>
        <taxon>Spermatophyta</taxon>
        <taxon>Magnoliopsida</taxon>
        <taxon>eudicotyledons</taxon>
        <taxon>Gunneridae</taxon>
        <taxon>Pentapetalae</taxon>
        <taxon>rosids</taxon>
        <taxon>malvids</taxon>
        <taxon>Brassicales</taxon>
        <taxon>Brassicaceae</taxon>
        <taxon>Brassiceae</taxon>
        <taxon>Brassica</taxon>
    </lineage>
</organism>
<name>A0ABQ7CR56_BRACR</name>
<sequence length="97" mass="10686">MNKVSGYLIGVCSSSPSWCFQVEYLQGLRIKIEAKVMRFEEKEAIRLAAMKNGEISKHFQIGDGDRRLFGNVLAKPLVVPSPECSMATVADTCSSCI</sequence>
<dbReference type="EMBL" id="QGKV02000759">
    <property type="protein sequence ID" value="KAF3562108.1"/>
    <property type="molecule type" value="Genomic_DNA"/>
</dbReference>
<protein>
    <submittedName>
        <fullName evidence="1">Uncharacterized protein</fullName>
    </submittedName>
</protein>
<reference evidence="1 2" key="1">
    <citation type="journal article" date="2020" name="BMC Genomics">
        <title>Intraspecific diversification of the crop wild relative Brassica cretica Lam. using demographic model selection.</title>
        <authorList>
            <person name="Kioukis A."/>
            <person name="Michalopoulou V.A."/>
            <person name="Briers L."/>
            <person name="Pirintsos S."/>
            <person name="Studholme D.J."/>
            <person name="Pavlidis P."/>
            <person name="Sarris P.F."/>
        </authorList>
    </citation>
    <scope>NUCLEOTIDE SEQUENCE [LARGE SCALE GENOMIC DNA]</scope>
    <source>
        <strain evidence="2">cv. PFS-1207/04</strain>
    </source>
</reference>
<proteinExistence type="predicted"/>
<gene>
    <name evidence="1" type="ORF">DY000_02013067</name>
</gene>